<name>A0AA37CV06_AERCA</name>
<proteinExistence type="predicted"/>
<dbReference type="Proteomes" id="UP000886934">
    <property type="component" value="Unassembled WGS sequence"/>
</dbReference>
<evidence type="ECO:0000313" key="1">
    <source>
        <dbReference type="EMBL" id="GJA62323.1"/>
    </source>
</evidence>
<reference evidence="1" key="1">
    <citation type="submission" date="2021-07" db="EMBL/GenBank/DDBJ databases">
        <title>Draft genome sequence of carbapenem-resistant Aeromonas spp. in Japan.</title>
        <authorList>
            <person name="Maehana S."/>
            <person name="Suzuki M."/>
            <person name="Kitasato H."/>
        </authorList>
    </citation>
    <scope>NUCLEOTIDE SEQUENCE</scope>
    <source>
        <strain evidence="1">KAM351</strain>
    </source>
</reference>
<organism evidence="1 2">
    <name type="scientific">Aeromonas caviae</name>
    <name type="common">Aeromonas punctata</name>
    <dbReference type="NCBI Taxonomy" id="648"/>
    <lineage>
        <taxon>Bacteria</taxon>
        <taxon>Pseudomonadati</taxon>
        <taxon>Pseudomonadota</taxon>
        <taxon>Gammaproteobacteria</taxon>
        <taxon>Aeromonadales</taxon>
        <taxon>Aeromonadaceae</taxon>
        <taxon>Aeromonas</taxon>
    </lineage>
</organism>
<dbReference type="AlphaFoldDB" id="A0AA37CV06"/>
<sequence length="67" mass="7596">MRQQPWGDLIMAAVITRHTEPTIKAAFAYLVRRGYINCGTTWLRGRNGYARMERLTSGSIRIIEGVA</sequence>
<gene>
    <name evidence="1" type="ORF">KAM351_09340</name>
</gene>
<comment type="caution">
    <text evidence="1">The sequence shown here is derived from an EMBL/GenBank/DDBJ whole genome shotgun (WGS) entry which is preliminary data.</text>
</comment>
<accession>A0AA37CV06</accession>
<evidence type="ECO:0000313" key="2">
    <source>
        <dbReference type="Proteomes" id="UP000886934"/>
    </source>
</evidence>
<dbReference type="EMBL" id="BPNN01000009">
    <property type="protein sequence ID" value="GJA62323.1"/>
    <property type="molecule type" value="Genomic_DNA"/>
</dbReference>
<protein>
    <submittedName>
        <fullName evidence="1">Uncharacterized protein</fullName>
    </submittedName>
</protein>